<feature type="domain" description="Acyl-CoA dehydrogenase/oxidase C-terminal" evidence="9">
    <location>
        <begin position="232"/>
        <end position="379"/>
    </location>
</feature>
<keyword evidence="13" id="KW-1185">Reference proteome</keyword>
<keyword evidence="3 8" id="KW-0285">Flavoprotein</keyword>
<evidence type="ECO:0000256" key="3">
    <source>
        <dbReference type="ARBA" id="ARBA00022630"/>
    </source>
</evidence>
<dbReference type="OrthoDB" id="9765339at2"/>
<dbReference type="FunFam" id="2.40.110.10:FF:000001">
    <property type="entry name" value="Acyl-CoA dehydrogenase, mitochondrial"/>
    <property type="match status" value="1"/>
</dbReference>
<dbReference type="InterPro" id="IPR006091">
    <property type="entry name" value="Acyl-CoA_Oxase/DH_mid-dom"/>
</dbReference>
<evidence type="ECO:0000259" key="10">
    <source>
        <dbReference type="Pfam" id="PF02770"/>
    </source>
</evidence>
<dbReference type="GO" id="GO:0050660">
    <property type="term" value="F:flavin adenine dinucleotide binding"/>
    <property type="evidence" value="ECO:0007669"/>
    <property type="project" value="InterPro"/>
</dbReference>
<evidence type="ECO:0000256" key="2">
    <source>
        <dbReference type="ARBA" id="ARBA00009347"/>
    </source>
</evidence>
<evidence type="ECO:0000259" key="9">
    <source>
        <dbReference type="Pfam" id="PF00441"/>
    </source>
</evidence>
<evidence type="ECO:0000256" key="7">
    <source>
        <dbReference type="ARBA" id="ARBA00072305"/>
    </source>
</evidence>
<dbReference type="FunFam" id="1.10.540.10:FF:000002">
    <property type="entry name" value="Acyl-CoA dehydrogenase FadE19"/>
    <property type="match status" value="1"/>
</dbReference>
<dbReference type="Pfam" id="PF00441">
    <property type="entry name" value="Acyl-CoA_dh_1"/>
    <property type="match status" value="1"/>
</dbReference>
<dbReference type="EMBL" id="CP012333">
    <property type="protein sequence ID" value="AKU99017.1"/>
    <property type="molecule type" value="Genomic_DNA"/>
</dbReference>
<accession>A0A0K1PZU8</accession>
<dbReference type="InterPro" id="IPR006089">
    <property type="entry name" value="Acyl-CoA_DH_CS"/>
</dbReference>
<dbReference type="Pfam" id="PF02771">
    <property type="entry name" value="Acyl-CoA_dh_N"/>
    <property type="match status" value="1"/>
</dbReference>
<dbReference type="STRING" id="1391654.AKJ09_05681"/>
<evidence type="ECO:0000256" key="6">
    <source>
        <dbReference type="ARBA" id="ARBA00066362"/>
    </source>
</evidence>
<dbReference type="InterPro" id="IPR009100">
    <property type="entry name" value="AcylCoA_DH/oxidase_NM_dom_sf"/>
</dbReference>
<dbReference type="SUPFAM" id="SSF47203">
    <property type="entry name" value="Acyl-CoA dehydrogenase C-terminal domain-like"/>
    <property type="match status" value="1"/>
</dbReference>
<dbReference type="InterPro" id="IPR013786">
    <property type="entry name" value="AcylCoA_DH/ox_N"/>
</dbReference>
<sequence>MDFSLNETQTMVQKAARDYATRVIMPEASAIDKEERFPREILKGLADLGLMAVNVPEEFGGAQAGPVAYALAMQEVARACASTAVTMAVTNMVGEVIATFGTPEQKANYCPKLASGEYVAGSFGLSEPEAGSDPGSMRTTARKEGDSWVIDGQKQWITSGAHAGVIVVWARTGEREKLPGTRGVSCFLVEGGTPGLKIGKAEDKMGIRGSNTVSLSFENCRVPESALLGELNGGFKIAMMALDGGRIGISSQAIGIARAALEEAVQYAKDRKQFGKSIGEFQAIQWKLADMKLALDSADLLAMRAAWLKEQRRPFSREASMAKLFATEAANRIANENVQIHGGYGYTREFAAERHVRDARVTTIYEGTSEVQRIVIARSTLA</sequence>
<gene>
    <name evidence="12" type="ORF">AKJ09_05681</name>
</gene>
<name>A0A0K1PZU8_9BACT</name>
<dbReference type="Pfam" id="PF02770">
    <property type="entry name" value="Acyl-CoA_dh_M"/>
    <property type="match status" value="1"/>
</dbReference>
<feature type="domain" description="Acyl-CoA oxidase/dehydrogenase middle" evidence="10">
    <location>
        <begin position="122"/>
        <end position="220"/>
    </location>
</feature>
<feature type="domain" description="Acyl-CoA dehydrogenase/oxidase N-terminal" evidence="11">
    <location>
        <begin position="6"/>
        <end position="117"/>
    </location>
</feature>
<proteinExistence type="inferred from homology"/>
<dbReference type="SUPFAM" id="SSF56645">
    <property type="entry name" value="Acyl-CoA dehydrogenase NM domain-like"/>
    <property type="match status" value="1"/>
</dbReference>
<comment type="similarity">
    <text evidence="2 8">Belongs to the acyl-CoA dehydrogenase family.</text>
</comment>
<dbReference type="FunFam" id="1.20.140.10:FF:000004">
    <property type="entry name" value="Acyl-CoA dehydrogenase FadE25"/>
    <property type="match status" value="1"/>
</dbReference>
<dbReference type="PATRIC" id="fig|1391654.3.peg.5759"/>
<dbReference type="EC" id="1.3.8.10" evidence="6"/>
<comment type="cofactor">
    <cofactor evidence="1 8">
        <name>FAD</name>
        <dbReference type="ChEBI" id="CHEBI:57692"/>
    </cofactor>
</comment>
<evidence type="ECO:0000313" key="13">
    <source>
        <dbReference type="Proteomes" id="UP000064967"/>
    </source>
</evidence>
<evidence type="ECO:0000256" key="8">
    <source>
        <dbReference type="RuleBase" id="RU362125"/>
    </source>
</evidence>
<reference evidence="12 13" key="1">
    <citation type="submission" date="2015-08" db="EMBL/GenBank/DDBJ databases">
        <authorList>
            <person name="Babu N.S."/>
            <person name="Beckwith C.J."/>
            <person name="Beseler K.G."/>
            <person name="Brison A."/>
            <person name="Carone J.V."/>
            <person name="Caskin T.P."/>
            <person name="Diamond M."/>
            <person name="Durham M.E."/>
            <person name="Foxe J.M."/>
            <person name="Go M."/>
            <person name="Henderson B.A."/>
            <person name="Jones I.B."/>
            <person name="McGettigan J.A."/>
            <person name="Micheletti S.J."/>
            <person name="Nasrallah M.E."/>
            <person name="Ortiz D."/>
            <person name="Piller C.R."/>
            <person name="Privatt S.R."/>
            <person name="Schneider S.L."/>
            <person name="Sharp S."/>
            <person name="Smith T.C."/>
            <person name="Stanton J.D."/>
            <person name="Ullery H.E."/>
            <person name="Wilson R.J."/>
            <person name="Serrano M.G."/>
            <person name="Buck G."/>
            <person name="Lee V."/>
            <person name="Wang Y."/>
            <person name="Carvalho R."/>
            <person name="Voegtly L."/>
            <person name="Shi R."/>
            <person name="Duckworth R."/>
            <person name="Johnson A."/>
            <person name="Loviza R."/>
            <person name="Walstead R."/>
            <person name="Shah Z."/>
            <person name="Kiflezghi M."/>
            <person name="Wade K."/>
            <person name="Ball S.L."/>
            <person name="Bradley K.W."/>
            <person name="Asai D.J."/>
            <person name="Bowman C.A."/>
            <person name="Russell D.A."/>
            <person name="Pope W.H."/>
            <person name="Jacobs-Sera D."/>
            <person name="Hendrix R.W."/>
            <person name="Hatfull G.F."/>
        </authorList>
    </citation>
    <scope>NUCLEOTIDE SEQUENCE [LARGE SCALE GENOMIC DNA]</scope>
    <source>
        <strain evidence="12 13">DSM 27648</strain>
    </source>
</reference>
<evidence type="ECO:0000313" key="12">
    <source>
        <dbReference type="EMBL" id="AKU99017.1"/>
    </source>
</evidence>
<protein>
    <recommendedName>
        <fullName evidence="7">Cyclohex-1-ene-1-carbonyl-CoA dehydrogenase</fullName>
        <ecNumber evidence="6">1.3.8.10</ecNumber>
    </recommendedName>
</protein>
<dbReference type="PANTHER" id="PTHR43884">
    <property type="entry name" value="ACYL-COA DEHYDROGENASE"/>
    <property type="match status" value="1"/>
</dbReference>
<dbReference type="Gene3D" id="1.20.140.10">
    <property type="entry name" value="Butyryl-CoA Dehydrogenase, subunit A, domain 3"/>
    <property type="match status" value="1"/>
</dbReference>
<keyword evidence="5 8" id="KW-0560">Oxidoreductase</keyword>
<dbReference type="InterPro" id="IPR037069">
    <property type="entry name" value="AcylCoA_DH/ox_N_sf"/>
</dbReference>
<dbReference type="PROSITE" id="PS00072">
    <property type="entry name" value="ACYL_COA_DH_1"/>
    <property type="match status" value="1"/>
</dbReference>
<evidence type="ECO:0000259" key="11">
    <source>
        <dbReference type="Pfam" id="PF02771"/>
    </source>
</evidence>
<dbReference type="Gene3D" id="1.10.540.10">
    <property type="entry name" value="Acyl-CoA dehydrogenase/oxidase, N-terminal domain"/>
    <property type="match status" value="1"/>
</dbReference>
<dbReference type="Proteomes" id="UP000064967">
    <property type="component" value="Chromosome"/>
</dbReference>
<dbReference type="PROSITE" id="PS00073">
    <property type="entry name" value="ACYL_COA_DH_2"/>
    <property type="match status" value="1"/>
</dbReference>
<dbReference type="AlphaFoldDB" id="A0A0K1PZU8"/>
<dbReference type="InterPro" id="IPR036250">
    <property type="entry name" value="AcylCo_DH-like_C"/>
</dbReference>
<evidence type="ECO:0000256" key="1">
    <source>
        <dbReference type="ARBA" id="ARBA00001974"/>
    </source>
</evidence>
<dbReference type="PANTHER" id="PTHR43884:SF12">
    <property type="entry name" value="ISOVALERYL-COA DEHYDROGENASE, MITOCHONDRIAL-RELATED"/>
    <property type="match status" value="1"/>
</dbReference>
<keyword evidence="4 8" id="KW-0274">FAD</keyword>
<dbReference type="GO" id="GO:0003995">
    <property type="term" value="F:acyl-CoA dehydrogenase activity"/>
    <property type="evidence" value="ECO:0007669"/>
    <property type="project" value="InterPro"/>
</dbReference>
<dbReference type="PIRSF" id="PIRSF016578">
    <property type="entry name" value="HsaA"/>
    <property type="match status" value="1"/>
</dbReference>
<evidence type="ECO:0000256" key="5">
    <source>
        <dbReference type="ARBA" id="ARBA00023002"/>
    </source>
</evidence>
<dbReference type="Gene3D" id="2.40.110.10">
    <property type="entry name" value="Butyryl-CoA Dehydrogenase, subunit A, domain 2"/>
    <property type="match status" value="1"/>
</dbReference>
<evidence type="ECO:0000256" key="4">
    <source>
        <dbReference type="ARBA" id="ARBA00022827"/>
    </source>
</evidence>
<organism evidence="12 13">
    <name type="scientific">Labilithrix luteola</name>
    <dbReference type="NCBI Taxonomy" id="1391654"/>
    <lineage>
        <taxon>Bacteria</taxon>
        <taxon>Pseudomonadati</taxon>
        <taxon>Myxococcota</taxon>
        <taxon>Polyangia</taxon>
        <taxon>Polyangiales</taxon>
        <taxon>Labilitrichaceae</taxon>
        <taxon>Labilithrix</taxon>
    </lineage>
</organism>
<dbReference type="RefSeq" id="WP_146650248.1">
    <property type="nucleotide sequence ID" value="NZ_CP012333.1"/>
</dbReference>
<dbReference type="KEGG" id="llu:AKJ09_05681"/>
<dbReference type="InterPro" id="IPR009075">
    <property type="entry name" value="AcylCo_DH/oxidase_C"/>
</dbReference>
<dbReference type="InterPro" id="IPR046373">
    <property type="entry name" value="Acyl-CoA_Oxase/DH_mid-dom_sf"/>
</dbReference>